<feature type="transmembrane region" description="Helical" evidence="1">
    <location>
        <begin position="205"/>
        <end position="228"/>
    </location>
</feature>
<keyword evidence="3" id="KW-1185">Reference proteome</keyword>
<name>A0A1Y1VPT5_9FUNG</name>
<organism evidence="2 3">
    <name type="scientific">Piromyces finnis</name>
    <dbReference type="NCBI Taxonomy" id="1754191"/>
    <lineage>
        <taxon>Eukaryota</taxon>
        <taxon>Fungi</taxon>
        <taxon>Fungi incertae sedis</taxon>
        <taxon>Chytridiomycota</taxon>
        <taxon>Chytridiomycota incertae sedis</taxon>
        <taxon>Neocallimastigomycetes</taxon>
        <taxon>Neocallimastigales</taxon>
        <taxon>Neocallimastigaceae</taxon>
        <taxon>Piromyces</taxon>
    </lineage>
</organism>
<dbReference type="EMBL" id="MCFH01000001">
    <property type="protein sequence ID" value="ORX61152.1"/>
    <property type="molecule type" value="Genomic_DNA"/>
</dbReference>
<evidence type="ECO:0000313" key="2">
    <source>
        <dbReference type="EMBL" id="ORX61152.1"/>
    </source>
</evidence>
<comment type="caution">
    <text evidence="2">The sequence shown here is derived from an EMBL/GenBank/DDBJ whole genome shotgun (WGS) entry which is preliminary data.</text>
</comment>
<feature type="transmembrane region" description="Helical" evidence="1">
    <location>
        <begin position="306"/>
        <end position="329"/>
    </location>
</feature>
<sequence length="481" mass="56353">MDGILYDYANKAFEKFPYTDNSQNTPEYVLEQLKKAQEKNYFVTPGHSGYFDWIFSKGTNMTCYAEYLAGLSKEDYVGSKIDLVRTIIYSCAKPLQSPFFYWTLLLLILHKFNFKKPVMKIILAHYVLRAIGDILDQLSGLMPLYFSLDENGNCRNSVGAAEQHPFRWLLTRQIGCIFWYFGEICGDWYPLLRTRAVARDQKSMIWVYTSCVLFNLSKITLIFIQFFFLPVTKLYKYNEETNSYLYDNDEKNKFYNKYWINIGVIILCSVLYDITVFFVLKRQIFSKTKSDFGFLKKFRTISEYRIIVSVLICIFLLPVILATIVIKFYFYNKKDMKNLNFSFEDIRTLIVNVQYFMIFIDQIMLFRSRDDSSMGETTSMTTGGGYNTNNFSSNNFSSNNFSSNNSNQYVKPYNIDSKLYYTNLNSLNSNMAQSNTTQFGYSNNNNSNFGRNNSNYSGRNNTIANYDDYNGTANEWNYLRK</sequence>
<keyword evidence="1" id="KW-0472">Membrane</keyword>
<dbReference type="OrthoDB" id="2138762at2759"/>
<keyword evidence="1" id="KW-1133">Transmembrane helix</keyword>
<keyword evidence="1" id="KW-0812">Transmembrane</keyword>
<dbReference type="Proteomes" id="UP000193719">
    <property type="component" value="Unassembled WGS sequence"/>
</dbReference>
<proteinExistence type="predicted"/>
<accession>A0A1Y1VPT5</accession>
<dbReference type="AlphaFoldDB" id="A0A1Y1VPT5"/>
<feature type="transmembrane region" description="Helical" evidence="1">
    <location>
        <begin position="349"/>
        <end position="366"/>
    </location>
</feature>
<evidence type="ECO:0000256" key="1">
    <source>
        <dbReference type="SAM" id="Phobius"/>
    </source>
</evidence>
<reference evidence="2 3" key="2">
    <citation type="submission" date="2016-08" db="EMBL/GenBank/DDBJ databases">
        <title>Pervasive Adenine N6-methylation of Active Genes in Fungi.</title>
        <authorList>
            <consortium name="DOE Joint Genome Institute"/>
            <person name="Mondo S.J."/>
            <person name="Dannebaum R.O."/>
            <person name="Kuo R.C."/>
            <person name="Labutti K."/>
            <person name="Haridas S."/>
            <person name="Kuo A."/>
            <person name="Salamov A."/>
            <person name="Ahrendt S.R."/>
            <person name="Lipzen A."/>
            <person name="Sullivan W."/>
            <person name="Andreopoulos W.B."/>
            <person name="Clum A."/>
            <person name="Lindquist E."/>
            <person name="Daum C."/>
            <person name="Ramamoorthy G.K."/>
            <person name="Gryganskyi A."/>
            <person name="Culley D."/>
            <person name="Magnuson J.K."/>
            <person name="James T.Y."/>
            <person name="O'Malley M.A."/>
            <person name="Stajich J.E."/>
            <person name="Spatafora J.W."/>
            <person name="Visel A."/>
            <person name="Grigoriev I.V."/>
        </authorList>
    </citation>
    <scope>NUCLEOTIDE SEQUENCE [LARGE SCALE GENOMIC DNA]</scope>
    <source>
        <strain evidence="3">finn</strain>
    </source>
</reference>
<reference evidence="2 3" key="1">
    <citation type="submission" date="2016-08" db="EMBL/GenBank/DDBJ databases">
        <title>Genomes of anaerobic fungi encode conserved fungal cellulosomes for biomass hydrolysis.</title>
        <authorList>
            <consortium name="DOE Joint Genome Institute"/>
            <person name="Haitjema C.H."/>
            <person name="Gilmore S.P."/>
            <person name="Henske J.K."/>
            <person name="Solomon K.V."/>
            <person name="De Groot R."/>
            <person name="Kuo A."/>
            <person name="Mondo S.J."/>
            <person name="Salamov A.A."/>
            <person name="Labutti K."/>
            <person name="Zhao Z."/>
            <person name="Chiniquy J."/>
            <person name="Barry K."/>
            <person name="Brewer H.M."/>
            <person name="Purvine S.O."/>
            <person name="Wright A.T."/>
            <person name="Boxma B."/>
            <person name="Van Alen T."/>
            <person name="Hackstein J.H."/>
            <person name="Baker S.E."/>
            <person name="Grigoriev I.V."/>
            <person name="O'Malley M.A."/>
        </authorList>
    </citation>
    <scope>NUCLEOTIDE SEQUENCE [LARGE SCALE GENOMIC DNA]</scope>
    <source>
        <strain evidence="3">finn</strain>
    </source>
</reference>
<gene>
    <name evidence="2" type="ORF">BCR36DRAFT_579198</name>
</gene>
<feature type="transmembrane region" description="Helical" evidence="1">
    <location>
        <begin position="258"/>
        <end position="280"/>
    </location>
</feature>
<protein>
    <submittedName>
        <fullName evidence="2">Uncharacterized protein</fullName>
    </submittedName>
</protein>
<evidence type="ECO:0000313" key="3">
    <source>
        <dbReference type="Proteomes" id="UP000193719"/>
    </source>
</evidence>